<proteinExistence type="predicted"/>
<dbReference type="Pfam" id="PF04636">
    <property type="entry name" value="PA26"/>
    <property type="match status" value="1"/>
</dbReference>
<dbReference type="InterPro" id="IPR006730">
    <property type="entry name" value="Sestrin"/>
</dbReference>
<dbReference type="PANTHER" id="PTHR12474:SF0">
    <property type="entry name" value="SESTRIN HOMOLOG"/>
    <property type="match status" value="1"/>
</dbReference>
<dbReference type="GO" id="GO:1901031">
    <property type="term" value="P:regulation of response to reactive oxygen species"/>
    <property type="evidence" value="ECO:0007669"/>
    <property type="project" value="InterPro"/>
</dbReference>
<dbReference type="EMBL" id="GG678140">
    <property type="protein sequence ID" value="EER09667.1"/>
    <property type="molecule type" value="Genomic_DNA"/>
</dbReference>
<dbReference type="Proteomes" id="UP000007800">
    <property type="component" value="Unassembled WGS sequence"/>
</dbReference>
<keyword evidence="2" id="KW-1185">Reference proteome</keyword>
<dbReference type="RefSeq" id="XP_002777872.1">
    <property type="nucleotide sequence ID" value="XM_002777826.1"/>
</dbReference>
<dbReference type="GO" id="GO:0005634">
    <property type="term" value="C:nucleus"/>
    <property type="evidence" value="ECO:0007669"/>
    <property type="project" value="InterPro"/>
</dbReference>
<reference evidence="1 2" key="1">
    <citation type="submission" date="2008-07" db="EMBL/GenBank/DDBJ databases">
        <authorList>
            <person name="El-Sayed N."/>
            <person name="Caler E."/>
            <person name="Inman J."/>
            <person name="Amedeo P."/>
            <person name="Hass B."/>
            <person name="Wortman J."/>
        </authorList>
    </citation>
    <scope>NUCLEOTIDE SEQUENCE [LARGE SCALE GENOMIC DNA]</scope>
    <source>
        <strain evidence="2">ATCC 50983 / TXsc</strain>
    </source>
</reference>
<dbReference type="GO" id="GO:1904262">
    <property type="term" value="P:negative regulation of TORC1 signaling"/>
    <property type="evidence" value="ECO:0007669"/>
    <property type="project" value="TreeGrafter"/>
</dbReference>
<organism evidence="2">
    <name type="scientific">Perkinsus marinus (strain ATCC 50983 / TXsc)</name>
    <dbReference type="NCBI Taxonomy" id="423536"/>
    <lineage>
        <taxon>Eukaryota</taxon>
        <taxon>Sar</taxon>
        <taxon>Alveolata</taxon>
        <taxon>Perkinsozoa</taxon>
        <taxon>Perkinsea</taxon>
        <taxon>Perkinsida</taxon>
        <taxon>Perkinsidae</taxon>
        <taxon>Perkinsus</taxon>
    </lineage>
</organism>
<protein>
    <submittedName>
        <fullName evidence="1">p53 regulated pa26 nuclear protein sestrin, putative</fullName>
    </submittedName>
</protein>
<dbReference type="GO" id="GO:0070728">
    <property type="term" value="F:L-leucine binding"/>
    <property type="evidence" value="ECO:0007669"/>
    <property type="project" value="TreeGrafter"/>
</dbReference>
<dbReference type="InParanoid" id="C5L125"/>
<gene>
    <name evidence="1" type="ORF">Pmar_PMAR008806</name>
</gene>
<sequence>MNHLLLDGSLTDAIDREYTEALESATDHIGPRRVPSTLPLRQAILVYVHQMYGIAHHDYDYTQQNKFFTLLQKVVLKKLVCYPERFSKADFGRFMDIEQLEFWEMADYVYLIFQARRVVELTYALRALNEAMSALDSQLCQR</sequence>
<dbReference type="GO" id="GO:0071233">
    <property type="term" value="P:cellular response to L-leucine"/>
    <property type="evidence" value="ECO:0007669"/>
    <property type="project" value="TreeGrafter"/>
</dbReference>
<evidence type="ECO:0000313" key="2">
    <source>
        <dbReference type="Proteomes" id="UP000007800"/>
    </source>
</evidence>
<accession>C5L125</accession>
<dbReference type="GO" id="GO:1990253">
    <property type="term" value="P:cellular response to leucine starvation"/>
    <property type="evidence" value="ECO:0007669"/>
    <property type="project" value="TreeGrafter"/>
</dbReference>
<dbReference type="GeneID" id="9052590"/>
<name>C5L125_PERM5</name>
<dbReference type="AlphaFoldDB" id="C5L125"/>
<dbReference type="OrthoDB" id="337464at2759"/>
<evidence type="ECO:0000313" key="1">
    <source>
        <dbReference type="EMBL" id="EER09667.1"/>
    </source>
</evidence>
<dbReference type="GO" id="GO:0016239">
    <property type="term" value="P:positive regulation of macroautophagy"/>
    <property type="evidence" value="ECO:0007669"/>
    <property type="project" value="TreeGrafter"/>
</dbReference>
<dbReference type="OMA" id="RFMDIEQ"/>
<dbReference type="PANTHER" id="PTHR12474">
    <property type="entry name" value="P53 REGULATED PA26 NUCLEAR PROTEIN SESTRIN"/>
    <property type="match status" value="1"/>
</dbReference>
<dbReference type="GO" id="GO:0016684">
    <property type="term" value="F:oxidoreductase activity, acting on peroxide as acceptor"/>
    <property type="evidence" value="ECO:0007669"/>
    <property type="project" value="TreeGrafter"/>
</dbReference>